<evidence type="ECO:0000256" key="3">
    <source>
        <dbReference type="ARBA" id="ARBA00022989"/>
    </source>
</evidence>
<proteinExistence type="inferred from homology"/>
<dbReference type="PRINTS" id="PR00463">
    <property type="entry name" value="EP450I"/>
</dbReference>
<dbReference type="Gramene" id="OMERI04G02310.1">
    <property type="protein sequence ID" value="OMERI04G02310.1"/>
    <property type="gene ID" value="OMERI04G02310"/>
</dbReference>
<keyword evidence="4 5" id="KW-0408">Iron</keyword>
<dbReference type="InterPro" id="IPR001128">
    <property type="entry name" value="Cyt_P450"/>
</dbReference>
<evidence type="ECO:0000256" key="1">
    <source>
        <dbReference type="ARBA" id="ARBA00022692"/>
    </source>
</evidence>
<name>A0A0E0DAP4_9ORYZ</name>
<reference evidence="8" key="2">
    <citation type="submission" date="2018-05" db="EMBL/GenBank/DDBJ databases">
        <title>OmerRS3 (Oryza meridionalis Reference Sequence Version 3).</title>
        <authorList>
            <person name="Zhang J."/>
            <person name="Kudrna D."/>
            <person name="Lee S."/>
            <person name="Talag J."/>
            <person name="Welchert J."/>
            <person name="Wing R.A."/>
        </authorList>
    </citation>
    <scope>NUCLEOTIDE SEQUENCE [LARGE SCALE GENOMIC DNA]</scope>
    <source>
        <strain evidence="8">cv. OR44</strain>
    </source>
</reference>
<keyword evidence="2 5" id="KW-0479">Metal-binding</keyword>
<keyword evidence="3" id="KW-1133">Transmembrane helix</keyword>
<evidence type="ECO:0000256" key="4">
    <source>
        <dbReference type="ARBA" id="ARBA00023004"/>
    </source>
</evidence>
<feature type="compositionally biased region" description="Low complexity" evidence="7">
    <location>
        <begin position="60"/>
        <end position="71"/>
    </location>
</feature>
<comment type="cofactor">
    <cofactor evidence="5">
        <name>heme</name>
        <dbReference type="ChEBI" id="CHEBI:30413"/>
    </cofactor>
</comment>
<dbReference type="PANTHER" id="PTHR24286:SF30">
    <property type="entry name" value="3-EPI-6-DEOXOCATHASTERONE 23-MONOOXYGENASE CYP90D1"/>
    <property type="match status" value="1"/>
</dbReference>
<keyword evidence="3" id="KW-0472">Membrane</keyword>
<accession>A0A0E0DAP4</accession>
<organism evidence="8">
    <name type="scientific">Oryza meridionalis</name>
    <dbReference type="NCBI Taxonomy" id="40149"/>
    <lineage>
        <taxon>Eukaryota</taxon>
        <taxon>Viridiplantae</taxon>
        <taxon>Streptophyta</taxon>
        <taxon>Embryophyta</taxon>
        <taxon>Tracheophyta</taxon>
        <taxon>Spermatophyta</taxon>
        <taxon>Magnoliopsida</taxon>
        <taxon>Liliopsida</taxon>
        <taxon>Poales</taxon>
        <taxon>Poaceae</taxon>
        <taxon>BOP clade</taxon>
        <taxon>Oryzoideae</taxon>
        <taxon>Oryzeae</taxon>
        <taxon>Oryzinae</taxon>
        <taxon>Oryza</taxon>
    </lineage>
</organism>
<dbReference type="GO" id="GO:0020037">
    <property type="term" value="F:heme binding"/>
    <property type="evidence" value="ECO:0007669"/>
    <property type="project" value="InterPro"/>
</dbReference>
<dbReference type="GO" id="GO:0016709">
    <property type="term" value="F:oxidoreductase activity, acting on paired donors, with incorporation or reduction of molecular oxygen, NAD(P)H as one donor, and incorporation of one atom of oxygen"/>
    <property type="evidence" value="ECO:0007669"/>
    <property type="project" value="TreeGrafter"/>
</dbReference>
<dbReference type="Pfam" id="PF00067">
    <property type="entry name" value="p450"/>
    <property type="match status" value="1"/>
</dbReference>
<dbReference type="Gene3D" id="1.10.630.10">
    <property type="entry name" value="Cytochrome P450"/>
    <property type="match status" value="1"/>
</dbReference>
<dbReference type="InterPro" id="IPR036396">
    <property type="entry name" value="Cyt_P450_sf"/>
</dbReference>
<dbReference type="AlphaFoldDB" id="A0A0E0DAP4"/>
<keyword evidence="9" id="KW-1185">Reference proteome</keyword>
<evidence type="ECO:0008006" key="10">
    <source>
        <dbReference type="Google" id="ProtNLM"/>
    </source>
</evidence>
<evidence type="ECO:0000256" key="7">
    <source>
        <dbReference type="SAM" id="MobiDB-lite"/>
    </source>
</evidence>
<keyword evidence="6" id="KW-0560">Oxidoreductase</keyword>
<dbReference type="EnsemblPlants" id="OMERI04G02310.1">
    <property type="protein sequence ID" value="OMERI04G02310.1"/>
    <property type="gene ID" value="OMERI04G02310"/>
</dbReference>
<dbReference type="HOGENOM" id="CLU_1317265_0_0_1"/>
<dbReference type="InterPro" id="IPR002401">
    <property type="entry name" value="Cyt_P450_E_grp-I"/>
</dbReference>
<evidence type="ECO:0000256" key="6">
    <source>
        <dbReference type="RuleBase" id="RU000461"/>
    </source>
</evidence>
<sequence>MSAAIRADRPRLPPVPAPLGLTIDAPRGLLLVVSAVDVAAHNSSSLPEFAATASASRAAASASRRQSRGSSGTRGQGGPPRDAIDVLFRDTSDELTDELISDTMINLMIPAGDSVLVLITLTVKFLSECLLALHQLEVITETLWLGNIIGGIMHKAVRGVEEKDMSNGSFTPFGGGQRLCPGLDLARLEASIFFHHLVTSFRLEQGSKD</sequence>
<dbReference type="GO" id="GO:0016132">
    <property type="term" value="P:brassinosteroid biosynthetic process"/>
    <property type="evidence" value="ECO:0007669"/>
    <property type="project" value="TreeGrafter"/>
</dbReference>
<keyword evidence="5 6" id="KW-0349">Heme</keyword>
<evidence type="ECO:0000313" key="8">
    <source>
        <dbReference type="EnsemblPlants" id="OMERI04G02310.1"/>
    </source>
</evidence>
<reference evidence="8" key="1">
    <citation type="submission" date="2015-04" db="UniProtKB">
        <authorList>
            <consortium name="EnsemblPlants"/>
        </authorList>
    </citation>
    <scope>IDENTIFICATION</scope>
</reference>
<dbReference type="GO" id="GO:0016125">
    <property type="term" value="P:sterol metabolic process"/>
    <property type="evidence" value="ECO:0007669"/>
    <property type="project" value="TreeGrafter"/>
</dbReference>
<dbReference type="GO" id="GO:0010268">
    <property type="term" value="P:brassinosteroid homeostasis"/>
    <property type="evidence" value="ECO:0007669"/>
    <property type="project" value="TreeGrafter"/>
</dbReference>
<dbReference type="SUPFAM" id="SSF48264">
    <property type="entry name" value="Cytochrome P450"/>
    <property type="match status" value="1"/>
</dbReference>
<feature type="binding site" description="axial binding residue" evidence="5">
    <location>
        <position position="180"/>
    </location>
    <ligand>
        <name>heme</name>
        <dbReference type="ChEBI" id="CHEBI:30413"/>
    </ligand>
    <ligandPart>
        <name>Fe</name>
        <dbReference type="ChEBI" id="CHEBI:18248"/>
    </ligandPart>
</feature>
<dbReference type="STRING" id="40149.A0A0E0DAP4"/>
<dbReference type="PANTHER" id="PTHR24286">
    <property type="entry name" value="CYTOCHROME P450 26"/>
    <property type="match status" value="1"/>
</dbReference>
<dbReference type="InterPro" id="IPR017972">
    <property type="entry name" value="Cyt_P450_CS"/>
</dbReference>
<keyword evidence="1" id="KW-0812">Transmembrane</keyword>
<comment type="similarity">
    <text evidence="6">Belongs to the cytochrome P450 family.</text>
</comment>
<evidence type="ECO:0000256" key="5">
    <source>
        <dbReference type="PIRSR" id="PIRSR602401-1"/>
    </source>
</evidence>
<evidence type="ECO:0000256" key="2">
    <source>
        <dbReference type="ARBA" id="ARBA00022723"/>
    </source>
</evidence>
<dbReference type="GO" id="GO:0005506">
    <property type="term" value="F:iron ion binding"/>
    <property type="evidence" value="ECO:0007669"/>
    <property type="project" value="InterPro"/>
</dbReference>
<dbReference type="Proteomes" id="UP000008021">
    <property type="component" value="Chromosome 4"/>
</dbReference>
<dbReference type="PROSITE" id="PS00086">
    <property type="entry name" value="CYTOCHROME_P450"/>
    <property type="match status" value="1"/>
</dbReference>
<evidence type="ECO:0000313" key="9">
    <source>
        <dbReference type="Proteomes" id="UP000008021"/>
    </source>
</evidence>
<feature type="region of interest" description="Disordered" evidence="7">
    <location>
        <begin position="60"/>
        <end position="83"/>
    </location>
</feature>
<protein>
    <recommendedName>
        <fullName evidence="10">Cytochrome P450</fullName>
    </recommendedName>
</protein>
<keyword evidence="6" id="KW-0503">Monooxygenase</keyword>